<gene>
    <name evidence="9" type="ORF">JOD01_003522</name>
</gene>
<evidence type="ECO:0000256" key="1">
    <source>
        <dbReference type="ARBA" id="ARBA00011900"/>
    </source>
</evidence>
<protein>
    <recommendedName>
        <fullName evidence="1">site-specific DNA-methyltransferase (adenine-specific)</fullName>
        <ecNumber evidence="1">2.1.1.72</ecNumber>
    </recommendedName>
</protein>
<evidence type="ECO:0000313" key="9">
    <source>
        <dbReference type="EMBL" id="MBM7591870.1"/>
    </source>
</evidence>
<dbReference type="GO" id="GO:0032259">
    <property type="term" value="P:methylation"/>
    <property type="evidence" value="ECO:0007669"/>
    <property type="project" value="UniProtKB-KW"/>
</dbReference>
<dbReference type="GO" id="GO:0008170">
    <property type="term" value="F:N-methyltransferase activity"/>
    <property type="evidence" value="ECO:0007669"/>
    <property type="project" value="InterPro"/>
</dbReference>
<dbReference type="EMBL" id="JAFBEB010000016">
    <property type="protein sequence ID" value="MBM7591870.1"/>
    <property type="molecule type" value="Genomic_DNA"/>
</dbReference>
<reference evidence="9" key="1">
    <citation type="submission" date="2021-01" db="EMBL/GenBank/DDBJ databases">
        <title>Genomic Encyclopedia of Type Strains, Phase IV (KMG-IV): sequencing the most valuable type-strain genomes for metagenomic binning, comparative biology and taxonomic classification.</title>
        <authorList>
            <person name="Goeker M."/>
        </authorList>
    </citation>
    <scope>NUCLEOTIDE SEQUENCE</scope>
    <source>
        <strain evidence="9">DSM 25523</strain>
    </source>
</reference>
<dbReference type="SUPFAM" id="SSF116734">
    <property type="entry name" value="DNA methylase specificity domain"/>
    <property type="match status" value="1"/>
</dbReference>
<evidence type="ECO:0000256" key="4">
    <source>
        <dbReference type="ARBA" id="ARBA00022691"/>
    </source>
</evidence>
<keyword evidence="6" id="KW-0238">DNA-binding</keyword>
<dbReference type="RefSeq" id="WP_204519540.1">
    <property type="nucleotide sequence ID" value="NZ_BAABIN010000017.1"/>
</dbReference>
<keyword evidence="3 9" id="KW-0808">Transferase</keyword>
<evidence type="ECO:0000256" key="6">
    <source>
        <dbReference type="ARBA" id="ARBA00023125"/>
    </source>
</evidence>
<evidence type="ECO:0000256" key="2">
    <source>
        <dbReference type="ARBA" id="ARBA00022603"/>
    </source>
</evidence>
<dbReference type="Pfam" id="PF02384">
    <property type="entry name" value="N6_Mtase"/>
    <property type="match status" value="1"/>
</dbReference>
<keyword evidence="5" id="KW-0680">Restriction system</keyword>
<keyword evidence="4" id="KW-0949">S-adenosyl-L-methionine</keyword>
<sequence length="614" mass="68843">MKASIIALIDHVRDMATLAEADRVLLPILTLRYAYQHKERLDLRCNYTWDELSNDRTSEKITRAMNDLGDQIPQIRAGLALFKKPDMKSALTELIYQAGKIDFPENGKDLMDAYFEAGARAKNRAGLLVEQSELNSIGIGILDIQPGTSVYDFSASNGRTLAEVANSQSNVAVYGNVWNEEAFSIAQLYLFICGIKQFHLTNHELIPLLSYEQGEDRQYDYVISHPPLGLKMKNDIHTRFGTVKREASMAYIIYALNSLKEQGKAVVTVSNGTLFLGASTGEIRRILIEDDLIEAVISFAPGVFHNTSIPVSMLVLNKAKPAERTGRIQIIDASALGQRKRGITVLDDSEVTQIIDCYKGFHEDNKLSRVLDLFEIRENRYNLLPSSYMQMEDSDSIIGKVLIDRSTYERKIETVPLRTLARIYRGLNTAGSTETGTIEAKVIQLSDVQQGMLHLDTVETYRIKNTTKEHEAEIQAGDVLLTSRGIAMKFVVVPDLAGRGPFYLSANFIGLQPFAGVDPYFLLTFFESPIGESYIRSLRKGSALPIMNVKDIQNIPVPKLSESEMAEIGQMHKKAMEDYARAIELAQQQRTNELERLYEKMGVSKGYKKKNGTK</sequence>
<dbReference type="InterPro" id="IPR003356">
    <property type="entry name" value="DNA_methylase_A-5"/>
</dbReference>
<dbReference type="Gene3D" id="3.90.220.20">
    <property type="entry name" value="DNA methylase specificity domains"/>
    <property type="match status" value="1"/>
</dbReference>
<dbReference type="GO" id="GO:0009307">
    <property type="term" value="P:DNA restriction-modification system"/>
    <property type="evidence" value="ECO:0007669"/>
    <property type="project" value="UniProtKB-KW"/>
</dbReference>
<dbReference type="PANTHER" id="PTHR42933:SF3">
    <property type="entry name" value="TYPE I RESTRICTION ENZYME MJAVIII METHYLASE SUBUNIT"/>
    <property type="match status" value="1"/>
</dbReference>
<dbReference type="EC" id="2.1.1.72" evidence="1"/>
<dbReference type="GO" id="GO:0009007">
    <property type="term" value="F:site-specific DNA-methyltransferase (adenine-specific) activity"/>
    <property type="evidence" value="ECO:0007669"/>
    <property type="project" value="UniProtKB-EC"/>
</dbReference>
<evidence type="ECO:0000256" key="5">
    <source>
        <dbReference type="ARBA" id="ARBA00022747"/>
    </source>
</evidence>
<dbReference type="GO" id="GO:0003677">
    <property type="term" value="F:DNA binding"/>
    <property type="evidence" value="ECO:0007669"/>
    <property type="project" value="UniProtKB-KW"/>
</dbReference>
<dbReference type="InterPro" id="IPR029063">
    <property type="entry name" value="SAM-dependent_MTases_sf"/>
</dbReference>
<dbReference type="InterPro" id="IPR051537">
    <property type="entry name" value="DNA_Adenine_Mtase"/>
</dbReference>
<proteinExistence type="predicted"/>
<organism evidence="9 10">
    <name type="scientific">Brevibacillus fulvus</name>
    <dbReference type="NCBI Taxonomy" id="1125967"/>
    <lineage>
        <taxon>Bacteria</taxon>
        <taxon>Bacillati</taxon>
        <taxon>Bacillota</taxon>
        <taxon>Bacilli</taxon>
        <taxon>Bacillales</taxon>
        <taxon>Paenibacillaceae</taxon>
        <taxon>Brevibacillus</taxon>
    </lineage>
</organism>
<evidence type="ECO:0000256" key="3">
    <source>
        <dbReference type="ARBA" id="ARBA00022679"/>
    </source>
</evidence>
<evidence type="ECO:0000313" key="10">
    <source>
        <dbReference type="Proteomes" id="UP000717624"/>
    </source>
</evidence>
<dbReference type="InterPro" id="IPR044946">
    <property type="entry name" value="Restrct_endonuc_typeI_TRD_sf"/>
</dbReference>
<dbReference type="AlphaFoldDB" id="A0A939BQP5"/>
<evidence type="ECO:0000259" key="8">
    <source>
        <dbReference type="Pfam" id="PF02384"/>
    </source>
</evidence>
<dbReference type="Gene3D" id="3.40.50.150">
    <property type="entry name" value="Vaccinia Virus protein VP39"/>
    <property type="match status" value="1"/>
</dbReference>
<name>A0A939BQP5_9BACL</name>
<dbReference type="SUPFAM" id="SSF53335">
    <property type="entry name" value="S-adenosyl-L-methionine-dependent methyltransferases"/>
    <property type="match status" value="1"/>
</dbReference>
<feature type="domain" description="DNA methylase adenine-specific" evidence="8">
    <location>
        <begin position="133"/>
        <end position="394"/>
    </location>
</feature>
<dbReference type="Proteomes" id="UP000717624">
    <property type="component" value="Unassembled WGS sequence"/>
</dbReference>
<comment type="caution">
    <text evidence="9">The sequence shown here is derived from an EMBL/GenBank/DDBJ whole genome shotgun (WGS) entry which is preliminary data.</text>
</comment>
<dbReference type="PANTHER" id="PTHR42933">
    <property type="entry name" value="SLR6095 PROTEIN"/>
    <property type="match status" value="1"/>
</dbReference>
<comment type="catalytic activity">
    <reaction evidence="7">
        <text>a 2'-deoxyadenosine in DNA + S-adenosyl-L-methionine = an N(6)-methyl-2'-deoxyadenosine in DNA + S-adenosyl-L-homocysteine + H(+)</text>
        <dbReference type="Rhea" id="RHEA:15197"/>
        <dbReference type="Rhea" id="RHEA-COMP:12418"/>
        <dbReference type="Rhea" id="RHEA-COMP:12419"/>
        <dbReference type="ChEBI" id="CHEBI:15378"/>
        <dbReference type="ChEBI" id="CHEBI:57856"/>
        <dbReference type="ChEBI" id="CHEBI:59789"/>
        <dbReference type="ChEBI" id="CHEBI:90615"/>
        <dbReference type="ChEBI" id="CHEBI:90616"/>
        <dbReference type="EC" id="2.1.1.72"/>
    </reaction>
</comment>
<keyword evidence="10" id="KW-1185">Reference proteome</keyword>
<accession>A0A939BQP5</accession>
<keyword evidence="2 9" id="KW-0489">Methyltransferase</keyword>
<evidence type="ECO:0000256" key="7">
    <source>
        <dbReference type="ARBA" id="ARBA00047942"/>
    </source>
</evidence>